<proteinExistence type="predicted"/>
<dbReference type="SUPFAM" id="SSF46689">
    <property type="entry name" value="Homeodomain-like"/>
    <property type="match status" value="1"/>
</dbReference>
<evidence type="ECO:0000259" key="3">
    <source>
        <dbReference type="PROSITE" id="PS50977"/>
    </source>
</evidence>
<name>A0A9X1M071_9MICC</name>
<dbReference type="PANTHER" id="PTHR30055">
    <property type="entry name" value="HTH-TYPE TRANSCRIPTIONAL REGULATOR RUTR"/>
    <property type="match status" value="1"/>
</dbReference>
<dbReference type="SUPFAM" id="SSF48498">
    <property type="entry name" value="Tetracyclin repressor-like, C-terminal domain"/>
    <property type="match status" value="1"/>
</dbReference>
<accession>A0A9X1M071</accession>
<feature type="domain" description="HTH tetR-type" evidence="3">
    <location>
        <begin position="21"/>
        <end position="81"/>
    </location>
</feature>
<dbReference type="Gene3D" id="1.10.357.10">
    <property type="entry name" value="Tetracycline Repressor, domain 2"/>
    <property type="match status" value="1"/>
</dbReference>
<dbReference type="InterPro" id="IPR050109">
    <property type="entry name" value="HTH-type_TetR-like_transc_reg"/>
</dbReference>
<dbReference type="Proteomes" id="UP001139264">
    <property type="component" value="Unassembled WGS sequence"/>
</dbReference>
<organism evidence="4 5">
    <name type="scientific">Arthrobacter gengyunqii</name>
    <dbReference type="NCBI Taxonomy" id="2886940"/>
    <lineage>
        <taxon>Bacteria</taxon>
        <taxon>Bacillati</taxon>
        <taxon>Actinomycetota</taxon>
        <taxon>Actinomycetes</taxon>
        <taxon>Micrococcales</taxon>
        <taxon>Micrococcaceae</taxon>
        <taxon>Arthrobacter</taxon>
    </lineage>
</organism>
<sequence length="208" mass="22421">MQGSAAARTTAADTDWRDYSGRELPPVLAAALACFVDQGYHGTTIREVAGRAGLSVPGIYHHYPSKHALLEGIAQQAMADLFRRSVAAMEDAGTEVEERFRLLIECLVLFHAHRSEHAFIAASEIRSLRDEARAAHIAARDRQQGLLTDVVNDGVAAGVFTTPFPAESARAVITMCTGVAQWYRAAGELSPEELAARYVVIARAAMGS</sequence>
<dbReference type="Pfam" id="PF00440">
    <property type="entry name" value="TetR_N"/>
    <property type="match status" value="1"/>
</dbReference>
<evidence type="ECO:0000256" key="1">
    <source>
        <dbReference type="ARBA" id="ARBA00023125"/>
    </source>
</evidence>
<dbReference type="PROSITE" id="PS50977">
    <property type="entry name" value="HTH_TETR_2"/>
    <property type="match status" value="1"/>
</dbReference>
<dbReference type="InterPro" id="IPR001647">
    <property type="entry name" value="HTH_TetR"/>
</dbReference>
<dbReference type="PRINTS" id="PR00455">
    <property type="entry name" value="HTHTETR"/>
</dbReference>
<dbReference type="GO" id="GO:0000976">
    <property type="term" value="F:transcription cis-regulatory region binding"/>
    <property type="evidence" value="ECO:0007669"/>
    <property type="project" value="TreeGrafter"/>
</dbReference>
<dbReference type="AlphaFoldDB" id="A0A9X1M071"/>
<dbReference type="RefSeq" id="WP_227907052.1">
    <property type="nucleotide sequence ID" value="NZ_CP095461.1"/>
</dbReference>
<gene>
    <name evidence="4" type="ORF">LJ751_03970</name>
</gene>
<dbReference type="EMBL" id="JAJFZP010000005">
    <property type="protein sequence ID" value="MCC3268520.1"/>
    <property type="molecule type" value="Genomic_DNA"/>
</dbReference>
<comment type="caution">
    <text evidence="4">The sequence shown here is derived from an EMBL/GenBank/DDBJ whole genome shotgun (WGS) entry which is preliminary data.</text>
</comment>
<keyword evidence="1 2" id="KW-0238">DNA-binding</keyword>
<evidence type="ECO:0000313" key="5">
    <source>
        <dbReference type="Proteomes" id="UP001139264"/>
    </source>
</evidence>
<dbReference type="InterPro" id="IPR036271">
    <property type="entry name" value="Tet_transcr_reg_TetR-rel_C_sf"/>
</dbReference>
<dbReference type="InterPro" id="IPR041490">
    <property type="entry name" value="KstR2_TetR_C"/>
</dbReference>
<dbReference type="PANTHER" id="PTHR30055:SF237">
    <property type="entry name" value="TRANSCRIPTIONAL REPRESSOR MCE3R"/>
    <property type="match status" value="1"/>
</dbReference>
<feature type="DNA-binding region" description="H-T-H motif" evidence="2">
    <location>
        <begin position="44"/>
        <end position="63"/>
    </location>
</feature>
<dbReference type="GO" id="GO:0003700">
    <property type="term" value="F:DNA-binding transcription factor activity"/>
    <property type="evidence" value="ECO:0007669"/>
    <property type="project" value="TreeGrafter"/>
</dbReference>
<dbReference type="InterPro" id="IPR009057">
    <property type="entry name" value="Homeodomain-like_sf"/>
</dbReference>
<protein>
    <submittedName>
        <fullName evidence="4">TetR/AcrR family transcriptional regulator</fullName>
    </submittedName>
</protein>
<dbReference type="Pfam" id="PF17932">
    <property type="entry name" value="TetR_C_24"/>
    <property type="match status" value="1"/>
</dbReference>
<evidence type="ECO:0000313" key="4">
    <source>
        <dbReference type="EMBL" id="MCC3268520.1"/>
    </source>
</evidence>
<evidence type="ECO:0000256" key="2">
    <source>
        <dbReference type="PROSITE-ProRule" id="PRU00335"/>
    </source>
</evidence>
<reference evidence="4" key="1">
    <citation type="submission" date="2021-10" db="EMBL/GenBank/DDBJ databases">
        <title>Novel species in genus Arthrobacter.</title>
        <authorList>
            <person name="Liu Y."/>
        </authorList>
    </citation>
    <scope>NUCLEOTIDE SEQUENCE</scope>
    <source>
        <strain evidence="4">Zg-Y809</strain>
    </source>
</reference>